<comment type="caution">
    <text evidence="5">The sequence shown here is derived from an EMBL/GenBank/DDBJ whole genome shotgun (WGS) entry which is preliminary data.</text>
</comment>
<keyword evidence="6" id="KW-1185">Reference proteome</keyword>
<dbReference type="EMBL" id="RJUL01000003">
    <property type="protein sequence ID" value="ROQ28875.1"/>
    <property type="molecule type" value="Genomic_DNA"/>
</dbReference>
<feature type="active site" description="Proton donor/acceptor" evidence="2">
    <location>
        <position position="197"/>
    </location>
</feature>
<dbReference type="STRING" id="584787.GCA_001247655_01404"/>
<dbReference type="PANTHER" id="PTHR10907:SF47">
    <property type="entry name" value="REGUCALCIN"/>
    <property type="match status" value="1"/>
</dbReference>
<dbReference type="PRINTS" id="PR01790">
    <property type="entry name" value="SMP30FAMILY"/>
</dbReference>
<dbReference type="InterPro" id="IPR011042">
    <property type="entry name" value="6-blade_b-propeller_TolB-like"/>
</dbReference>
<dbReference type="SUPFAM" id="SSF63829">
    <property type="entry name" value="Calcium-dependent phosphotriesterase"/>
    <property type="match status" value="1"/>
</dbReference>
<dbReference type="GO" id="GO:0004341">
    <property type="term" value="F:gluconolactonase activity"/>
    <property type="evidence" value="ECO:0007669"/>
    <property type="project" value="TreeGrafter"/>
</dbReference>
<proteinExistence type="inferred from homology"/>
<feature type="binding site" evidence="3">
    <location>
        <position position="16"/>
    </location>
    <ligand>
        <name>a divalent metal cation</name>
        <dbReference type="ChEBI" id="CHEBI:60240"/>
    </ligand>
</feature>
<evidence type="ECO:0000256" key="2">
    <source>
        <dbReference type="PIRSR" id="PIRSR605511-1"/>
    </source>
</evidence>
<evidence type="ECO:0000313" key="5">
    <source>
        <dbReference type="EMBL" id="ROQ28875.1"/>
    </source>
</evidence>
<keyword evidence="3" id="KW-0862">Zinc</keyword>
<name>A0A3N1PJQ1_9GAMM</name>
<organism evidence="5 6">
    <name type="scientific">Gallaecimonas pentaromativorans</name>
    <dbReference type="NCBI Taxonomy" id="584787"/>
    <lineage>
        <taxon>Bacteria</taxon>
        <taxon>Pseudomonadati</taxon>
        <taxon>Pseudomonadota</taxon>
        <taxon>Gammaproteobacteria</taxon>
        <taxon>Enterobacterales</taxon>
        <taxon>Gallaecimonadaceae</taxon>
        <taxon>Gallaecimonas</taxon>
    </lineage>
</organism>
<evidence type="ECO:0000259" key="4">
    <source>
        <dbReference type="Pfam" id="PF08450"/>
    </source>
</evidence>
<feature type="binding site" evidence="3">
    <location>
        <position position="121"/>
    </location>
    <ligand>
        <name>substrate</name>
    </ligand>
</feature>
<feature type="binding site" evidence="3">
    <location>
        <position position="101"/>
    </location>
    <ligand>
        <name>substrate</name>
    </ligand>
</feature>
<gene>
    <name evidence="5" type="ORF">EDC28_103473</name>
</gene>
<accession>A0A3N1PJQ1</accession>
<dbReference type="PANTHER" id="PTHR10907">
    <property type="entry name" value="REGUCALCIN"/>
    <property type="match status" value="1"/>
</dbReference>
<comment type="cofactor">
    <cofactor evidence="3">
        <name>Zn(2+)</name>
        <dbReference type="ChEBI" id="CHEBI:29105"/>
    </cofactor>
    <text evidence="3">Binds 1 divalent metal cation per subunit.</text>
</comment>
<protein>
    <submittedName>
        <fullName evidence="5">Sugar lactone lactonase YvrE</fullName>
    </submittedName>
</protein>
<dbReference type="AlphaFoldDB" id="A0A3N1PJQ1"/>
<reference evidence="5 6" key="1">
    <citation type="submission" date="2018-11" db="EMBL/GenBank/DDBJ databases">
        <title>Genomic Encyclopedia of Type Strains, Phase IV (KMG-IV): sequencing the most valuable type-strain genomes for metagenomic binning, comparative biology and taxonomic classification.</title>
        <authorList>
            <person name="Goeker M."/>
        </authorList>
    </citation>
    <scope>NUCLEOTIDE SEQUENCE [LARGE SCALE GENOMIC DNA]</scope>
    <source>
        <strain evidence="5 6">DSM 21945</strain>
    </source>
</reference>
<comment type="similarity">
    <text evidence="1">Belongs to the SMP-30/CGR1 family.</text>
</comment>
<evidence type="ECO:0000313" key="6">
    <source>
        <dbReference type="Proteomes" id="UP000268033"/>
    </source>
</evidence>
<dbReference type="Pfam" id="PF08450">
    <property type="entry name" value="SGL"/>
    <property type="match status" value="1"/>
</dbReference>
<dbReference type="GO" id="GO:0005509">
    <property type="term" value="F:calcium ion binding"/>
    <property type="evidence" value="ECO:0007669"/>
    <property type="project" value="TreeGrafter"/>
</dbReference>
<dbReference type="Gene3D" id="2.120.10.30">
    <property type="entry name" value="TolB, C-terminal domain"/>
    <property type="match status" value="1"/>
</dbReference>
<dbReference type="Proteomes" id="UP000268033">
    <property type="component" value="Unassembled WGS sequence"/>
</dbReference>
<dbReference type="InterPro" id="IPR005511">
    <property type="entry name" value="SMP-30"/>
</dbReference>
<evidence type="ECO:0000256" key="1">
    <source>
        <dbReference type="ARBA" id="ARBA00008853"/>
    </source>
</evidence>
<dbReference type="RefSeq" id="WP_123421220.1">
    <property type="nucleotide sequence ID" value="NZ_RJUL01000003.1"/>
</dbReference>
<evidence type="ECO:0000256" key="3">
    <source>
        <dbReference type="PIRSR" id="PIRSR605511-2"/>
    </source>
</evidence>
<dbReference type="GO" id="GO:0019853">
    <property type="term" value="P:L-ascorbic acid biosynthetic process"/>
    <property type="evidence" value="ECO:0007669"/>
    <property type="project" value="TreeGrafter"/>
</dbReference>
<feature type="domain" description="SMP-30/Gluconolactonase/LRE-like region" evidence="4">
    <location>
        <begin position="14"/>
        <end position="256"/>
    </location>
</feature>
<feature type="binding site" evidence="3">
    <location>
        <position position="197"/>
    </location>
    <ligand>
        <name>a divalent metal cation</name>
        <dbReference type="ChEBI" id="CHEBI:60240"/>
    </ligand>
</feature>
<sequence length="292" mass="32349">MLKLIQTLDVKNVLGEGVLWHAASQSLWWTDIHGQLLYRLDWQKQIVSHWTLPEGLTAFTVLSTKPVKILGSFKSGFAYYWPQSGHIEWLARPEAHIEGNRFNDGRLDRQGRFWAATMVEDDQGQPRGVLYRLDGKDCVAQIDNLRIPNALCWSSDSKRMYHTDSPSKTIWRYDFDPQSGEVGQGRHFATVPQGEPDGAIIDADDHLICALWGGKALARFAPDGELESIHPLPVSQPTCVALGGPDMNLLFVTSATDGLSEEQLATEPLAGSLLVYESPYLGLVDAEAVGHG</sequence>
<keyword evidence="3" id="KW-0479">Metal-binding</keyword>
<feature type="binding site" evidence="3">
    <location>
        <position position="149"/>
    </location>
    <ligand>
        <name>a divalent metal cation</name>
        <dbReference type="ChEBI" id="CHEBI:60240"/>
    </ligand>
</feature>
<dbReference type="InterPro" id="IPR013658">
    <property type="entry name" value="SGL"/>
</dbReference>
<feature type="binding site" evidence="3">
    <location>
        <position position="103"/>
    </location>
    <ligand>
        <name>substrate</name>
    </ligand>
</feature>